<dbReference type="AlphaFoldDB" id="A0A2M8L7G5"/>
<feature type="transmembrane region" description="Helical" evidence="5">
    <location>
        <begin position="29"/>
        <end position="48"/>
    </location>
</feature>
<feature type="transmembrane region" description="Helical" evidence="5">
    <location>
        <begin position="60"/>
        <end position="81"/>
    </location>
</feature>
<sequence>MSKPNRKEKNPSGGWWSNLSKRNQGCQKIVFWWLILLLPSQLGKHFWFDFSQVLGLRIDYLAPTLYLTDVLVIFLLLLWFWEKRLSVGAYCNTPLRVAVIFLFINCLFAASQPVAFLKFFKISELFFLGLYVAEKKFTRRLLPAALSLAVVLTSLLAISQFFCQSSLGGWLYWLGERHFDISTPGIAKFDWQGRLLLRPYATFSHPNSLAGFLLVALILVAAKLKFWRWPVVAVGVVAIGLSFSRATWLAGGLLLVFHLRRTSPLRNAAHASGGIYAFFASTSFLQRADLVKAAWQMIKAKPFWGVGLGNFIVRLPDFWQVAASTYWVQPVHNIFLLTAAETGLAGLAILLFFWGQTVRRVATSPSFMILAALLIIFFTGLFDHYWLTLQQNQLLLAVVFGLAWQAKTSKMKKYEGCGGTIFSRRSVG</sequence>
<keyword evidence="2 5" id="KW-0812">Transmembrane</keyword>
<evidence type="ECO:0000256" key="3">
    <source>
        <dbReference type="ARBA" id="ARBA00022989"/>
    </source>
</evidence>
<feature type="transmembrane region" description="Helical" evidence="5">
    <location>
        <begin position="229"/>
        <end position="248"/>
    </location>
</feature>
<dbReference type="GO" id="GO:0016020">
    <property type="term" value="C:membrane"/>
    <property type="evidence" value="ECO:0007669"/>
    <property type="project" value="UniProtKB-SubCell"/>
</dbReference>
<evidence type="ECO:0000256" key="1">
    <source>
        <dbReference type="ARBA" id="ARBA00004141"/>
    </source>
</evidence>
<dbReference type="InterPro" id="IPR007016">
    <property type="entry name" value="O-antigen_ligase-rel_domated"/>
</dbReference>
<dbReference type="PANTHER" id="PTHR37422">
    <property type="entry name" value="TEICHURONIC ACID BIOSYNTHESIS PROTEIN TUAE"/>
    <property type="match status" value="1"/>
</dbReference>
<reference evidence="8" key="1">
    <citation type="submission" date="2017-09" db="EMBL/GenBank/DDBJ databases">
        <title>Depth-based differentiation of microbial function through sediment-hosted aquifers and enrichment of novel symbionts in the deep terrestrial subsurface.</title>
        <authorList>
            <person name="Probst A.J."/>
            <person name="Ladd B."/>
            <person name="Jarett J.K."/>
            <person name="Geller-Mcgrath D.E."/>
            <person name="Sieber C.M.K."/>
            <person name="Emerson J.B."/>
            <person name="Anantharaman K."/>
            <person name="Thomas B.C."/>
            <person name="Malmstrom R."/>
            <person name="Stieglmeier M."/>
            <person name="Klingl A."/>
            <person name="Woyke T."/>
            <person name="Ryan C.M."/>
            <person name="Banfield J.F."/>
        </authorList>
    </citation>
    <scope>NUCLEOTIDE SEQUENCE [LARGE SCALE GENOMIC DNA]</scope>
</reference>
<evidence type="ECO:0000256" key="2">
    <source>
        <dbReference type="ARBA" id="ARBA00022692"/>
    </source>
</evidence>
<dbReference type="EMBL" id="PFEM01000016">
    <property type="protein sequence ID" value="PJE70175.1"/>
    <property type="molecule type" value="Genomic_DNA"/>
</dbReference>
<evidence type="ECO:0000256" key="5">
    <source>
        <dbReference type="SAM" id="Phobius"/>
    </source>
</evidence>
<feature type="transmembrane region" description="Helical" evidence="5">
    <location>
        <begin position="385"/>
        <end position="404"/>
    </location>
</feature>
<protein>
    <recommendedName>
        <fullName evidence="6">O-antigen ligase-related domain-containing protein</fullName>
    </recommendedName>
</protein>
<organism evidence="7 8">
    <name type="scientific">Candidatus Shapirobacteria bacterium CG10_big_fil_rev_8_21_14_0_10_48_15</name>
    <dbReference type="NCBI Taxonomy" id="1974484"/>
    <lineage>
        <taxon>Bacteria</taxon>
        <taxon>Candidatus Shapironibacteriota</taxon>
    </lineage>
</organism>
<dbReference type="Proteomes" id="UP000231579">
    <property type="component" value="Unassembled WGS sequence"/>
</dbReference>
<comment type="caution">
    <text evidence="7">The sequence shown here is derived from an EMBL/GenBank/DDBJ whole genome shotgun (WGS) entry which is preliminary data.</text>
</comment>
<evidence type="ECO:0000259" key="6">
    <source>
        <dbReference type="Pfam" id="PF04932"/>
    </source>
</evidence>
<feature type="domain" description="O-antigen ligase-related" evidence="6">
    <location>
        <begin position="209"/>
        <end position="351"/>
    </location>
</feature>
<accession>A0A2M8L7G5</accession>
<dbReference type="Pfam" id="PF04932">
    <property type="entry name" value="Wzy_C"/>
    <property type="match status" value="1"/>
</dbReference>
<feature type="transmembrane region" description="Helical" evidence="5">
    <location>
        <begin position="334"/>
        <end position="354"/>
    </location>
</feature>
<feature type="transmembrane region" description="Helical" evidence="5">
    <location>
        <begin position="145"/>
        <end position="173"/>
    </location>
</feature>
<keyword evidence="3 5" id="KW-1133">Transmembrane helix</keyword>
<feature type="transmembrane region" description="Helical" evidence="5">
    <location>
        <begin position="361"/>
        <end position="379"/>
    </location>
</feature>
<evidence type="ECO:0000313" key="8">
    <source>
        <dbReference type="Proteomes" id="UP000231579"/>
    </source>
</evidence>
<keyword evidence="4 5" id="KW-0472">Membrane</keyword>
<feature type="transmembrane region" description="Helical" evidence="5">
    <location>
        <begin position="203"/>
        <end position="222"/>
    </location>
</feature>
<gene>
    <name evidence="7" type="ORF">COU97_01100</name>
</gene>
<dbReference type="InterPro" id="IPR051533">
    <property type="entry name" value="WaaL-like"/>
</dbReference>
<comment type="subcellular location">
    <subcellularLocation>
        <location evidence="1">Membrane</location>
        <topology evidence="1">Multi-pass membrane protein</topology>
    </subcellularLocation>
</comment>
<evidence type="ECO:0000256" key="4">
    <source>
        <dbReference type="ARBA" id="ARBA00023136"/>
    </source>
</evidence>
<feature type="transmembrane region" description="Helical" evidence="5">
    <location>
        <begin position="116"/>
        <end position="133"/>
    </location>
</feature>
<proteinExistence type="predicted"/>
<name>A0A2M8L7G5_9BACT</name>
<evidence type="ECO:0000313" key="7">
    <source>
        <dbReference type="EMBL" id="PJE70175.1"/>
    </source>
</evidence>
<feature type="transmembrane region" description="Helical" evidence="5">
    <location>
        <begin position="93"/>
        <end position="110"/>
    </location>
</feature>
<dbReference type="PANTHER" id="PTHR37422:SF13">
    <property type="entry name" value="LIPOPOLYSACCHARIDE BIOSYNTHESIS PROTEIN PA4999-RELATED"/>
    <property type="match status" value="1"/>
</dbReference>